<name>A0A6M4IYQ2_9BACT</name>
<dbReference type="GO" id="GO:0004519">
    <property type="term" value="F:endonuclease activity"/>
    <property type="evidence" value="ECO:0007669"/>
    <property type="project" value="UniProtKB-KW"/>
</dbReference>
<dbReference type="Proteomes" id="UP000500938">
    <property type="component" value="Chromosome"/>
</dbReference>
<organism evidence="2 3">
    <name type="scientific">Gemmatimonas groenlandica</name>
    <dbReference type="NCBI Taxonomy" id="2732249"/>
    <lineage>
        <taxon>Bacteria</taxon>
        <taxon>Pseudomonadati</taxon>
        <taxon>Gemmatimonadota</taxon>
        <taxon>Gemmatimonadia</taxon>
        <taxon>Gemmatimonadales</taxon>
        <taxon>Gemmatimonadaceae</taxon>
        <taxon>Gemmatimonas</taxon>
    </lineage>
</organism>
<evidence type="ECO:0000259" key="1">
    <source>
        <dbReference type="Pfam" id="PF05685"/>
    </source>
</evidence>
<dbReference type="Pfam" id="PF05685">
    <property type="entry name" value="Uma2"/>
    <property type="match status" value="1"/>
</dbReference>
<evidence type="ECO:0000313" key="2">
    <source>
        <dbReference type="EMBL" id="QJR37371.1"/>
    </source>
</evidence>
<dbReference type="InterPro" id="IPR008538">
    <property type="entry name" value="Uma2"/>
</dbReference>
<dbReference type="SUPFAM" id="SSF52980">
    <property type="entry name" value="Restriction endonuclease-like"/>
    <property type="match status" value="1"/>
</dbReference>
<keyword evidence="2" id="KW-0378">Hydrolase</keyword>
<sequence>MAMPALMPRIWTAAEVQALPDDPTQRYECVDGVLLVSPSPRTLHQSALIVLTVTLEAILRPAGVGVVFVAPSDWVLDPRTLVQPDLYVVPLVDGRRPRTDEERGHPLLFVEVLSPSTARFDRVVKRGRYQRANIEYWIVDLDSRLIERWLPGDERPSIHAERVEWQPAGAAAPFVIELDLFFTEVLGPA</sequence>
<proteinExistence type="predicted"/>
<dbReference type="InterPro" id="IPR012296">
    <property type="entry name" value="Nuclease_put_TT1808"/>
</dbReference>
<gene>
    <name evidence="2" type="ORF">HKW67_18585</name>
</gene>
<reference evidence="2 3" key="1">
    <citation type="submission" date="2020-05" db="EMBL/GenBank/DDBJ databases">
        <title>Complete genome sequence of Gemmatimonas greenlandica TET16.</title>
        <authorList>
            <person name="Zeng Y."/>
        </authorList>
    </citation>
    <scope>NUCLEOTIDE SEQUENCE [LARGE SCALE GENOMIC DNA]</scope>
    <source>
        <strain evidence="2 3">TET16</strain>
    </source>
</reference>
<feature type="domain" description="Putative restriction endonuclease" evidence="1">
    <location>
        <begin position="14"/>
        <end position="153"/>
    </location>
</feature>
<dbReference type="CDD" id="cd06260">
    <property type="entry name" value="DUF820-like"/>
    <property type="match status" value="1"/>
</dbReference>
<protein>
    <submittedName>
        <fullName evidence="2">Uma2 family endonuclease</fullName>
    </submittedName>
</protein>
<dbReference type="Gene3D" id="3.90.1570.10">
    <property type="entry name" value="tt1808, chain A"/>
    <property type="match status" value="1"/>
</dbReference>
<dbReference type="EMBL" id="CP053085">
    <property type="protein sequence ID" value="QJR37371.1"/>
    <property type="molecule type" value="Genomic_DNA"/>
</dbReference>
<dbReference type="PANTHER" id="PTHR36558:SF1">
    <property type="entry name" value="RESTRICTION ENDONUCLEASE DOMAIN-CONTAINING PROTEIN-RELATED"/>
    <property type="match status" value="1"/>
</dbReference>
<evidence type="ECO:0000313" key="3">
    <source>
        <dbReference type="Proteomes" id="UP000500938"/>
    </source>
</evidence>
<keyword evidence="3" id="KW-1185">Reference proteome</keyword>
<dbReference type="KEGG" id="ggr:HKW67_18585"/>
<dbReference type="InterPro" id="IPR011335">
    <property type="entry name" value="Restrct_endonuc-II-like"/>
</dbReference>
<accession>A0A6M4IYQ2</accession>
<dbReference type="RefSeq" id="WP_171226806.1">
    <property type="nucleotide sequence ID" value="NZ_CP053085.1"/>
</dbReference>
<dbReference type="AlphaFoldDB" id="A0A6M4IYQ2"/>
<keyword evidence="2" id="KW-0540">Nuclease</keyword>
<keyword evidence="2" id="KW-0255">Endonuclease</keyword>
<dbReference type="PANTHER" id="PTHR36558">
    <property type="entry name" value="GLR1098 PROTEIN"/>
    <property type="match status" value="1"/>
</dbReference>